<evidence type="ECO:0000313" key="8">
    <source>
        <dbReference type="Proteomes" id="UP001379945"/>
    </source>
</evidence>
<evidence type="ECO:0000313" key="7">
    <source>
        <dbReference type="EMBL" id="MEK8045550.1"/>
    </source>
</evidence>
<keyword evidence="8" id="KW-1185">Reference proteome</keyword>
<reference evidence="7 8" key="1">
    <citation type="submission" date="2024-04" db="EMBL/GenBank/DDBJ databases">
        <title>Novel species of the genus Ideonella isolated from streams.</title>
        <authorList>
            <person name="Lu H."/>
        </authorList>
    </citation>
    <scope>NUCLEOTIDE SEQUENCE [LARGE SCALE GENOMIC DNA]</scope>
    <source>
        <strain evidence="7 8">LYT19W</strain>
    </source>
</reference>
<dbReference type="EMBL" id="JBBUTI010000002">
    <property type="protein sequence ID" value="MEK8045550.1"/>
    <property type="molecule type" value="Genomic_DNA"/>
</dbReference>
<comment type="caution">
    <text evidence="7">The sequence shown here is derived from an EMBL/GenBank/DDBJ whole genome shotgun (WGS) entry which is preliminary data.</text>
</comment>
<evidence type="ECO:0000256" key="2">
    <source>
        <dbReference type="ARBA" id="ARBA00022475"/>
    </source>
</evidence>
<name>A0ABU9C123_9BURK</name>
<dbReference type="RefSeq" id="WP_341397762.1">
    <property type="nucleotide sequence ID" value="NZ_JBBUTI010000002.1"/>
</dbReference>
<keyword evidence="3 6" id="KW-0812">Transmembrane</keyword>
<feature type="transmembrane region" description="Helical" evidence="6">
    <location>
        <begin position="20"/>
        <end position="46"/>
    </location>
</feature>
<dbReference type="PANTHER" id="PTHR30086:SF20">
    <property type="entry name" value="ARGININE EXPORTER PROTEIN ARGO-RELATED"/>
    <property type="match status" value="1"/>
</dbReference>
<sequence>MKPPRWPSSWSDRPSNPAPRVMPAFFADLGLHSLGLFALTVLVLNATPGVDMLYTVSRTLAGGWRQGVAAGLGISAGCVVHALLAAFGLAAMLAVSAWAFTALKIAGAVYLAWMAWGLLRTAWRGSEASTAAAPATARPWQAVFRQGLLTNVLNPKVALFFLAFLPQFIEPGSAHPTVAFLVLGAWMVAQGTVFLLALVAVTARLRHLGASPRLARWLNGLAGTLFMVLAVRLATADTGVAR</sequence>
<comment type="subcellular location">
    <subcellularLocation>
        <location evidence="1">Cell membrane</location>
        <topology evidence="1">Multi-pass membrane protein</topology>
    </subcellularLocation>
</comment>
<gene>
    <name evidence="7" type="ORF">AACH00_04210</name>
</gene>
<keyword evidence="2" id="KW-1003">Cell membrane</keyword>
<protein>
    <submittedName>
        <fullName evidence="7">LysE family translocator</fullName>
    </submittedName>
</protein>
<keyword evidence="4 6" id="KW-1133">Transmembrane helix</keyword>
<evidence type="ECO:0000256" key="5">
    <source>
        <dbReference type="ARBA" id="ARBA00023136"/>
    </source>
</evidence>
<feature type="transmembrane region" description="Helical" evidence="6">
    <location>
        <begin position="67"/>
        <end position="91"/>
    </location>
</feature>
<accession>A0ABU9C123</accession>
<feature type="transmembrane region" description="Helical" evidence="6">
    <location>
        <begin position="97"/>
        <end position="119"/>
    </location>
</feature>
<dbReference type="Proteomes" id="UP001379945">
    <property type="component" value="Unassembled WGS sequence"/>
</dbReference>
<evidence type="ECO:0000256" key="1">
    <source>
        <dbReference type="ARBA" id="ARBA00004651"/>
    </source>
</evidence>
<feature type="transmembrane region" description="Helical" evidence="6">
    <location>
        <begin position="217"/>
        <end position="235"/>
    </location>
</feature>
<dbReference type="Pfam" id="PF01810">
    <property type="entry name" value="LysE"/>
    <property type="match status" value="1"/>
</dbReference>
<evidence type="ECO:0000256" key="4">
    <source>
        <dbReference type="ARBA" id="ARBA00022989"/>
    </source>
</evidence>
<keyword evidence="5 6" id="KW-0472">Membrane</keyword>
<proteinExistence type="predicted"/>
<dbReference type="InterPro" id="IPR001123">
    <property type="entry name" value="LeuE-type"/>
</dbReference>
<feature type="transmembrane region" description="Helical" evidence="6">
    <location>
        <begin position="181"/>
        <end position="205"/>
    </location>
</feature>
<feature type="transmembrane region" description="Helical" evidence="6">
    <location>
        <begin position="148"/>
        <end position="169"/>
    </location>
</feature>
<dbReference type="PIRSF" id="PIRSF006324">
    <property type="entry name" value="LeuE"/>
    <property type="match status" value="1"/>
</dbReference>
<dbReference type="PANTHER" id="PTHR30086">
    <property type="entry name" value="ARGININE EXPORTER PROTEIN ARGO"/>
    <property type="match status" value="1"/>
</dbReference>
<evidence type="ECO:0000256" key="6">
    <source>
        <dbReference type="SAM" id="Phobius"/>
    </source>
</evidence>
<evidence type="ECO:0000256" key="3">
    <source>
        <dbReference type="ARBA" id="ARBA00022692"/>
    </source>
</evidence>
<organism evidence="7 8">
    <name type="scientific">Ideonella margarita</name>
    <dbReference type="NCBI Taxonomy" id="2984191"/>
    <lineage>
        <taxon>Bacteria</taxon>
        <taxon>Pseudomonadati</taxon>
        <taxon>Pseudomonadota</taxon>
        <taxon>Betaproteobacteria</taxon>
        <taxon>Burkholderiales</taxon>
        <taxon>Sphaerotilaceae</taxon>
        <taxon>Ideonella</taxon>
    </lineage>
</organism>